<accession>A0ABY7EK62</accession>
<dbReference type="EMBL" id="CP111018">
    <property type="protein sequence ID" value="WAR10260.1"/>
    <property type="molecule type" value="Genomic_DNA"/>
</dbReference>
<feature type="chain" id="PRO_5046644062" evidence="1">
    <location>
        <begin position="23"/>
        <end position="133"/>
    </location>
</feature>
<sequence>MASWALVFLVIVAAVGIESAFGLKGTIVQVPDEVNLKNKEVTLRGNGDIIIITIKNTETGSVTTIERIKNKKIQITKNNDDPTCYVSFGDVNLRFHELHFKTTFAYAIINPRGCRSLIFMTKQKTFESFTMLK</sequence>
<gene>
    <name evidence="2" type="ORF">MAR_035336</name>
</gene>
<reference evidence="2" key="1">
    <citation type="submission" date="2022-11" db="EMBL/GenBank/DDBJ databases">
        <title>Centuries of genome instability and evolution in soft-shell clam transmissible cancer (bioRxiv).</title>
        <authorList>
            <person name="Hart S.F.M."/>
            <person name="Yonemitsu M.A."/>
            <person name="Giersch R.M."/>
            <person name="Beal B.F."/>
            <person name="Arriagada G."/>
            <person name="Davis B.W."/>
            <person name="Ostrander E.A."/>
            <person name="Goff S.P."/>
            <person name="Metzger M.J."/>
        </authorList>
    </citation>
    <scope>NUCLEOTIDE SEQUENCE</scope>
    <source>
        <strain evidence="2">MELC-2E11</strain>
        <tissue evidence="2">Siphon/mantle</tissue>
    </source>
</reference>
<protein>
    <submittedName>
        <fullName evidence="2">Uncharacterized protein</fullName>
    </submittedName>
</protein>
<keyword evidence="3" id="KW-1185">Reference proteome</keyword>
<keyword evidence="1" id="KW-0732">Signal</keyword>
<proteinExistence type="predicted"/>
<organism evidence="2 3">
    <name type="scientific">Mya arenaria</name>
    <name type="common">Soft-shell clam</name>
    <dbReference type="NCBI Taxonomy" id="6604"/>
    <lineage>
        <taxon>Eukaryota</taxon>
        <taxon>Metazoa</taxon>
        <taxon>Spiralia</taxon>
        <taxon>Lophotrochozoa</taxon>
        <taxon>Mollusca</taxon>
        <taxon>Bivalvia</taxon>
        <taxon>Autobranchia</taxon>
        <taxon>Heteroconchia</taxon>
        <taxon>Euheterodonta</taxon>
        <taxon>Imparidentia</taxon>
        <taxon>Neoheterodontei</taxon>
        <taxon>Myida</taxon>
        <taxon>Myoidea</taxon>
        <taxon>Myidae</taxon>
        <taxon>Mya</taxon>
    </lineage>
</organism>
<evidence type="ECO:0000313" key="2">
    <source>
        <dbReference type="EMBL" id="WAR10260.1"/>
    </source>
</evidence>
<dbReference type="Proteomes" id="UP001164746">
    <property type="component" value="Chromosome 7"/>
</dbReference>
<feature type="signal peptide" evidence="1">
    <location>
        <begin position="1"/>
        <end position="22"/>
    </location>
</feature>
<name>A0ABY7EK62_MYAAR</name>
<evidence type="ECO:0000256" key="1">
    <source>
        <dbReference type="SAM" id="SignalP"/>
    </source>
</evidence>
<evidence type="ECO:0000313" key="3">
    <source>
        <dbReference type="Proteomes" id="UP001164746"/>
    </source>
</evidence>